<dbReference type="InterPro" id="IPR029058">
    <property type="entry name" value="AB_hydrolase_fold"/>
</dbReference>
<keyword evidence="3" id="KW-1185">Reference proteome</keyword>
<dbReference type="InterPro" id="IPR000073">
    <property type="entry name" value="AB_hydrolase_1"/>
</dbReference>
<proteinExistence type="predicted"/>
<gene>
    <name evidence="2" type="ORF">EFL95_18280</name>
</gene>
<comment type="caution">
    <text evidence="2">The sequence shown here is derived from an EMBL/GenBank/DDBJ whole genome shotgun (WGS) entry which is preliminary data.</text>
</comment>
<dbReference type="Gene3D" id="3.40.50.1820">
    <property type="entry name" value="alpha/beta hydrolase"/>
    <property type="match status" value="1"/>
</dbReference>
<dbReference type="Pfam" id="PF12697">
    <property type="entry name" value="Abhydrolase_6"/>
    <property type="match status" value="1"/>
</dbReference>
<dbReference type="SUPFAM" id="SSF53474">
    <property type="entry name" value="alpha/beta-Hydrolases"/>
    <property type="match status" value="1"/>
</dbReference>
<name>A0A3N0DIL4_9ACTN</name>
<dbReference type="PANTHER" id="PTHR43798">
    <property type="entry name" value="MONOACYLGLYCEROL LIPASE"/>
    <property type="match status" value="1"/>
</dbReference>
<evidence type="ECO:0000259" key="1">
    <source>
        <dbReference type="Pfam" id="PF12697"/>
    </source>
</evidence>
<dbReference type="GO" id="GO:0016787">
    <property type="term" value="F:hydrolase activity"/>
    <property type="evidence" value="ECO:0007669"/>
    <property type="project" value="UniProtKB-KW"/>
</dbReference>
<feature type="domain" description="AB hydrolase-1" evidence="1">
    <location>
        <begin position="2"/>
        <end position="226"/>
    </location>
</feature>
<dbReference type="EMBL" id="RJSG01000006">
    <property type="protein sequence ID" value="RNL75524.1"/>
    <property type="molecule type" value="Genomic_DNA"/>
</dbReference>
<protein>
    <submittedName>
        <fullName evidence="2">Alpha/beta fold hydrolase</fullName>
    </submittedName>
</protein>
<accession>A0A3N0DIL4</accession>
<dbReference type="AlphaFoldDB" id="A0A3N0DIL4"/>
<keyword evidence="2" id="KW-0378">Hydrolase</keyword>
<dbReference type="InterPro" id="IPR050266">
    <property type="entry name" value="AB_hydrolase_sf"/>
</dbReference>
<dbReference type="OrthoDB" id="3249793at2"/>
<reference evidence="2 3" key="1">
    <citation type="submission" date="2018-11" db="EMBL/GenBank/DDBJ databases">
        <authorList>
            <person name="Li F."/>
        </authorList>
    </citation>
    <scope>NUCLEOTIDE SEQUENCE [LARGE SCALE GENOMIC DNA]</scope>
    <source>
        <strain evidence="2 3">KIS18-7</strain>
    </source>
</reference>
<evidence type="ECO:0000313" key="2">
    <source>
        <dbReference type="EMBL" id="RNL75524.1"/>
    </source>
</evidence>
<dbReference type="Proteomes" id="UP000277094">
    <property type="component" value="Unassembled WGS sequence"/>
</dbReference>
<organism evidence="2 3">
    <name type="scientific">Nocardioides marmorisolisilvae</name>
    <dbReference type="NCBI Taxonomy" id="1542737"/>
    <lineage>
        <taxon>Bacteria</taxon>
        <taxon>Bacillati</taxon>
        <taxon>Actinomycetota</taxon>
        <taxon>Actinomycetes</taxon>
        <taxon>Propionibacteriales</taxon>
        <taxon>Nocardioidaceae</taxon>
        <taxon>Nocardioides</taxon>
    </lineage>
</organism>
<sequence>MWSNVVPLLDADYEVFALTAAGHRGGRPARPGTTVRDLVDDAERSLDDLGLERPHLVGNSLGGWIALELARRGRAASVCALSPAGCWDIGTGEHLPGAAKLEKAITLALRTRWVMPMAAHLPWVRRLALRDSASHGERVSAAELKRLVDDLVGCTIREEMLTTEEYVAPMDPLPCPVTLAWSELDRILPMETIGARARVLMPEATWKVLPGVGHVPMFDDPDLVAATIRECLESIPSNAAE</sequence>
<evidence type="ECO:0000313" key="3">
    <source>
        <dbReference type="Proteomes" id="UP000277094"/>
    </source>
</evidence>